<dbReference type="AlphaFoldDB" id="A0A4Y2RMD8"/>
<protein>
    <submittedName>
        <fullName evidence="1">Uncharacterized protein</fullName>
    </submittedName>
</protein>
<dbReference type="Proteomes" id="UP000499080">
    <property type="component" value="Unassembled WGS sequence"/>
</dbReference>
<gene>
    <name evidence="1" type="ORF">AVEN_251478_1</name>
</gene>
<evidence type="ECO:0000313" key="2">
    <source>
        <dbReference type="Proteomes" id="UP000499080"/>
    </source>
</evidence>
<organism evidence="1 2">
    <name type="scientific">Araneus ventricosus</name>
    <name type="common">Orbweaver spider</name>
    <name type="synonym">Epeira ventricosa</name>
    <dbReference type="NCBI Taxonomy" id="182803"/>
    <lineage>
        <taxon>Eukaryota</taxon>
        <taxon>Metazoa</taxon>
        <taxon>Ecdysozoa</taxon>
        <taxon>Arthropoda</taxon>
        <taxon>Chelicerata</taxon>
        <taxon>Arachnida</taxon>
        <taxon>Araneae</taxon>
        <taxon>Araneomorphae</taxon>
        <taxon>Entelegynae</taxon>
        <taxon>Araneoidea</taxon>
        <taxon>Araneidae</taxon>
        <taxon>Araneus</taxon>
    </lineage>
</organism>
<proteinExistence type="predicted"/>
<keyword evidence="2" id="KW-1185">Reference proteome</keyword>
<accession>A0A4Y2RMD8</accession>
<reference evidence="1 2" key="1">
    <citation type="journal article" date="2019" name="Sci. Rep.">
        <title>Orb-weaving spider Araneus ventricosus genome elucidates the spidroin gene catalogue.</title>
        <authorList>
            <person name="Kono N."/>
            <person name="Nakamura H."/>
            <person name="Ohtoshi R."/>
            <person name="Moran D.A.P."/>
            <person name="Shinohara A."/>
            <person name="Yoshida Y."/>
            <person name="Fujiwara M."/>
            <person name="Mori M."/>
            <person name="Tomita M."/>
            <person name="Arakawa K."/>
        </authorList>
    </citation>
    <scope>NUCLEOTIDE SEQUENCE [LARGE SCALE GENOMIC DNA]</scope>
</reference>
<comment type="caution">
    <text evidence="1">The sequence shown here is derived from an EMBL/GenBank/DDBJ whole genome shotgun (WGS) entry which is preliminary data.</text>
</comment>
<sequence length="128" mass="14410">MVKFGSCTNKPQNQIKSNQMETECASRTAISVICPSWLSPGSRSFACISMQEKATRSPDLKPTGHLSKRCTNMSSASSIFKRFMQILTDVWLIITPKQFHRLVESRCCYAISVIKPDGWLIICLFVCI</sequence>
<name>A0A4Y2RMD8_ARAVE</name>
<dbReference type="EMBL" id="BGPR01146050">
    <property type="protein sequence ID" value="GBN76863.1"/>
    <property type="molecule type" value="Genomic_DNA"/>
</dbReference>
<evidence type="ECO:0000313" key="1">
    <source>
        <dbReference type="EMBL" id="GBN76863.1"/>
    </source>
</evidence>